<dbReference type="PANTHER" id="PTHR40065">
    <property type="entry name" value="RNA-BINDING PROTEIN YHBY"/>
    <property type="match status" value="1"/>
</dbReference>
<dbReference type="Gene3D" id="3.30.110.60">
    <property type="entry name" value="YhbY-like"/>
    <property type="match status" value="1"/>
</dbReference>
<dbReference type="InterPro" id="IPR035920">
    <property type="entry name" value="YhbY-like_sf"/>
</dbReference>
<evidence type="ECO:0000313" key="5">
    <source>
        <dbReference type="Proteomes" id="UP000469346"/>
    </source>
</evidence>
<proteinExistence type="predicted"/>
<protein>
    <submittedName>
        <fullName evidence="4">Ribosome assembly RNA-binding protein YhbY</fullName>
    </submittedName>
</protein>
<dbReference type="Proteomes" id="UP000469346">
    <property type="component" value="Unassembled WGS sequence"/>
</dbReference>
<gene>
    <name evidence="4" type="primary">yhbY</name>
    <name evidence="4" type="ORF">G3N55_02150</name>
</gene>
<evidence type="ECO:0000256" key="2">
    <source>
        <dbReference type="PROSITE-ProRule" id="PRU00626"/>
    </source>
</evidence>
<dbReference type="PANTHER" id="PTHR40065:SF3">
    <property type="entry name" value="RNA-BINDING PROTEIN YHBY"/>
    <property type="match status" value="1"/>
</dbReference>
<accession>A0A6N9TK78</accession>
<name>A0A6N9TK78_DISTH</name>
<dbReference type="Pfam" id="PF01985">
    <property type="entry name" value="CRS1_YhbY"/>
    <property type="match status" value="1"/>
</dbReference>
<evidence type="ECO:0000313" key="4">
    <source>
        <dbReference type="EMBL" id="NDY41655.1"/>
    </source>
</evidence>
<dbReference type="InterPro" id="IPR001890">
    <property type="entry name" value="RNA-binding_CRM"/>
</dbReference>
<dbReference type="SMART" id="SM01103">
    <property type="entry name" value="CRS1_YhbY"/>
    <property type="match status" value="1"/>
</dbReference>
<dbReference type="AlphaFoldDB" id="A0A6N9TK78"/>
<keyword evidence="1 2" id="KW-0694">RNA-binding</keyword>
<dbReference type="NCBIfam" id="TIGR00253">
    <property type="entry name" value="RNA_bind_YhbY"/>
    <property type="match status" value="1"/>
</dbReference>
<dbReference type="PROSITE" id="PS51295">
    <property type="entry name" value="CRM"/>
    <property type="match status" value="1"/>
</dbReference>
<dbReference type="EMBL" id="JAAGRR010000012">
    <property type="protein sequence ID" value="NDY41655.1"/>
    <property type="molecule type" value="Genomic_DNA"/>
</dbReference>
<dbReference type="InterPro" id="IPR017924">
    <property type="entry name" value="RNA-binding_YhbY"/>
</dbReference>
<keyword evidence="5" id="KW-1185">Reference proteome</keyword>
<comment type="caution">
    <text evidence="4">The sequence shown here is derived from an EMBL/GenBank/DDBJ whole genome shotgun (WGS) entry which is preliminary data.</text>
</comment>
<organism evidence="4 5">
    <name type="scientific">Dissulfurirhabdus thermomarina</name>
    <dbReference type="NCBI Taxonomy" id="1765737"/>
    <lineage>
        <taxon>Bacteria</taxon>
        <taxon>Deltaproteobacteria</taxon>
        <taxon>Dissulfurirhabdaceae</taxon>
        <taxon>Dissulfurirhabdus</taxon>
    </lineage>
</organism>
<dbReference type="GO" id="GO:0003723">
    <property type="term" value="F:RNA binding"/>
    <property type="evidence" value="ECO:0007669"/>
    <property type="project" value="UniProtKB-UniRule"/>
</dbReference>
<reference evidence="4 5" key="1">
    <citation type="submission" date="2020-02" db="EMBL/GenBank/DDBJ databases">
        <title>Comparative genomics of sulfur disproportionating microorganisms.</title>
        <authorList>
            <person name="Ward L.M."/>
            <person name="Bertran E."/>
            <person name="Johnston D.T."/>
        </authorList>
    </citation>
    <scope>NUCLEOTIDE SEQUENCE [LARGE SCALE GENOMIC DNA]</scope>
    <source>
        <strain evidence="4 5">DSM 100025</strain>
    </source>
</reference>
<evidence type="ECO:0000256" key="1">
    <source>
        <dbReference type="ARBA" id="ARBA00022884"/>
    </source>
</evidence>
<dbReference type="InterPro" id="IPR051925">
    <property type="entry name" value="RNA-binding_domain"/>
</dbReference>
<sequence>MQAPRLTGKQARRLRALGHALRPAVLVGKGGLGDAVVAEIDRALAARELVKVRLQEGCGLDRRTAARVLGERLGAAVAQVLGRTILLYRPGPGRRIPLPD</sequence>
<dbReference type="SUPFAM" id="SSF75471">
    <property type="entry name" value="YhbY-like"/>
    <property type="match status" value="1"/>
</dbReference>
<dbReference type="RefSeq" id="WP_163297809.1">
    <property type="nucleotide sequence ID" value="NZ_JAAGRR010000012.1"/>
</dbReference>
<evidence type="ECO:0000259" key="3">
    <source>
        <dbReference type="PROSITE" id="PS51295"/>
    </source>
</evidence>
<feature type="domain" description="CRM" evidence="3">
    <location>
        <begin position="4"/>
        <end position="100"/>
    </location>
</feature>